<accession>A0AAV5AV62</accession>
<protein>
    <submittedName>
        <fullName evidence="1">Uncharacterized protein</fullName>
    </submittedName>
</protein>
<comment type="caution">
    <text evidence="1">The sequence shown here is derived from an EMBL/GenBank/DDBJ whole genome shotgun (WGS) entry which is preliminary data.</text>
</comment>
<sequence>MILPTPAGIYIISEKEKTQLPTDATIMQIPIADKQYSNVLVIYYDKQIGTDKLQKAVKKQKAKIVYLYENFNAIAVYFSRREIFERNG</sequence>
<dbReference type="Proteomes" id="UP001208692">
    <property type="component" value="Unassembled WGS sequence"/>
</dbReference>
<evidence type="ECO:0000313" key="2">
    <source>
        <dbReference type="EMBL" id="GJM51812.1"/>
    </source>
</evidence>
<dbReference type="AlphaFoldDB" id="A0AAV5AV62"/>
<keyword evidence="4" id="KW-1185">Reference proteome</keyword>
<reference evidence="1 4" key="1">
    <citation type="submission" date="2021-11" db="EMBL/GenBank/DDBJ databases">
        <title>Draft genome sequence of Capnocytophaga sp. strain KC07075 isolated from cat oral cavity.</title>
        <authorList>
            <person name="Suzuki M."/>
            <person name="Imaoka K."/>
            <person name="Kimura M."/>
            <person name="Morikawa S."/>
            <person name="Maeda K."/>
        </authorList>
    </citation>
    <scope>NUCLEOTIDE SEQUENCE</scope>
    <source>
        <strain evidence="1">KC07075</strain>
        <strain evidence="2 4">KC07079</strain>
    </source>
</reference>
<dbReference type="EMBL" id="BQKA01000026">
    <property type="protein sequence ID" value="GJM50424.1"/>
    <property type="molecule type" value="Genomic_DNA"/>
</dbReference>
<dbReference type="EMBL" id="BQKB01000006">
    <property type="protein sequence ID" value="GJM51812.1"/>
    <property type="molecule type" value="Genomic_DNA"/>
</dbReference>
<name>A0AAV5AV62_9FLAO</name>
<evidence type="ECO:0000313" key="1">
    <source>
        <dbReference type="EMBL" id="GJM50424.1"/>
    </source>
</evidence>
<dbReference type="Proteomes" id="UP001207736">
    <property type="component" value="Unassembled WGS sequence"/>
</dbReference>
<evidence type="ECO:0000313" key="3">
    <source>
        <dbReference type="Proteomes" id="UP001207736"/>
    </source>
</evidence>
<evidence type="ECO:0000313" key="4">
    <source>
        <dbReference type="Proteomes" id="UP001208692"/>
    </source>
</evidence>
<proteinExistence type="predicted"/>
<organism evidence="1 3">
    <name type="scientific">Capnocytophaga catalasegens</name>
    <dbReference type="NCBI Taxonomy" id="1004260"/>
    <lineage>
        <taxon>Bacteria</taxon>
        <taxon>Pseudomonadati</taxon>
        <taxon>Bacteroidota</taxon>
        <taxon>Flavobacteriia</taxon>
        <taxon>Flavobacteriales</taxon>
        <taxon>Flavobacteriaceae</taxon>
        <taxon>Capnocytophaga</taxon>
    </lineage>
</organism>
<gene>
    <name evidence="1" type="ORF">RCZ15_13970</name>
    <name evidence="2" type="ORF">RCZ16_01300</name>
</gene>